<sequence length="60" mass="7255">MTTIRKLKIHSKYQKRTYKDITIPEIRLEGKWLEKLGFKQNHTIIVEEMKNKLIITVENN</sequence>
<organism evidence="2 3">
    <name type="scientific">Flavobacterium ginsengiterrae</name>
    <dbReference type="NCBI Taxonomy" id="871695"/>
    <lineage>
        <taxon>Bacteria</taxon>
        <taxon>Pseudomonadati</taxon>
        <taxon>Bacteroidota</taxon>
        <taxon>Flavobacteriia</taxon>
        <taxon>Flavobacteriales</taxon>
        <taxon>Flavobacteriaceae</taxon>
        <taxon>Flavobacterium</taxon>
    </lineage>
</organism>
<evidence type="ECO:0000313" key="3">
    <source>
        <dbReference type="Proteomes" id="UP001500748"/>
    </source>
</evidence>
<dbReference type="Proteomes" id="UP001500748">
    <property type="component" value="Unassembled WGS sequence"/>
</dbReference>
<proteinExistence type="predicted"/>
<keyword evidence="3" id="KW-1185">Reference proteome</keyword>
<evidence type="ECO:0000313" key="2">
    <source>
        <dbReference type="EMBL" id="GAA3777456.1"/>
    </source>
</evidence>
<dbReference type="EMBL" id="BAABDU010000006">
    <property type="protein sequence ID" value="GAA3777456.1"/>
    <property type="molecule type" value="Genomic_DNA"/>
</dbReference>
<dbReference type="InterPro" id="IPR014944">
    <property type="entry name" value="Toxin_SymE-like"/>
</dbReference>
<name>A0ABP7GX35_9FLAO</name>
<comment type="caution">
    <text evidence="2">The sequence shown here is derived from an EMBL/GenBank/DDBJ whole genome shotgun (WGS) entry which is preliminary data.</text>
</comment>
<feature type="domain" description="Toxin SymE-like" evidence="1">
    <location>
        <begin position="13"/>
        <end position="57"/>
    </location>
</feature>
<dbReference type="Pfam" id="PF08845">
    <property type="entry name" value="SymE_toxin"/>
    <property type="match status" value="1"/>
</dbReference>
<reference evidence="3" key="1">
    <citation type="journal article" date="2019" name="Int. J. Syst. Evol. Microbiol.">
        <title>The Global Catalogue of Microorganisms (GCM) 10K type strain sequencing project: providing services to taxonomists for standard genome sequencing and annotation.</title>
        <authorList>
            <consortium name="The Broad Institute Genomics Platform"/>
            <consortium name="The Broad Institute Genome Sequencing Center for Infectious Disease"/>
            <person name="Wu L."/>
            <person name="Ma J."/>
        </authorList>
    </citation>
    <scope>NUCLEOTIDE SEQUENCE [LARGE SCALE GENOMIC DNA]</scope>
    <source>
        <strain evidence="3">JCM 17337</strain>
    </source>
</reference>
<gene>
    <name evidence="2" type="ORF">GCM10022423_36160</name>
</gene>
<evidence type="ECO:0000259" key="1">
    <source>
        <dbReference type="Pfam" id="PF08845"/>
    </source>
</evidence>
<accession>A0ABP7GX35</accession>
<protein>
    <recommendedName>
        <fullName evidence="1">Toxin SymE-like domain-containing protein</fullName>
    </recommendedName>
</protein>
<dbReference type="RefSeq" id="WP_345146038.1">
    <property type="nucleotide sequence ID" value="NZ_BAABDU010000006.1"/>
</dbReference>